<evidence type="ECO:0000256" key="1">
    <source>
        <dbReference type="ARBA" id="ARBA00004651"/>
    </source>
</evidence>
<dbReference type="PANTHER" id="PTHR34583:SF2">
    <property type="entry name" value="ANTIPORTER SUBUNIT MNHC2-RELATED"/>
    <property type="match status" value="1"/>
</dbReference>
<evidence type="ECO:0000256" key="2">
    <source>
        <dbReference type="ARBA" id="ARBA00010388"/>
    </source>
</evidence>
<protein>
    <submittedName>
        <fullName evidence="9">Cation:proton antiporter</fullName>
    </submittedName>
</protein>
<evidence type="ECO:0000256" key="3">
    <source>
        <dbReference type="ARBA" id="ARBA00022475"/>
    </source>
</evidence>
<dbReference type="PANTHER" id="PTHR34583">
    <property type="entry name" value="ANTIPORTER SUBUNIT MNHC2-RELATED"/>
    <property type="match status" value="1"/>
</dbReference>
<keyword evidence="3" id="KW-1003">Cell membrane</keyword>
<name>A0A3S8ZBF5_9ACTO</name>
<dbReference type="EMBL" id="CP034438">
    <property type="protein sequence ID" value="AZN30691.1"/>
    <property type="molecule type" value="Genomic_DNA"/>
</dbReference>
<keyword evidence="5 8" id="KW-1133">Transmembrane helix</keyword>
<keyword evidence="4 8" id="KW-0812">Transmembrane</keyword>
<dbReference type="InterPro" id="IPR050601">
    <property type="entry name" value="CPA3_antiporter_subunitC"/>
</dbReference>
<gene>
    <name evidence="9" type="ORF">EJO69_10550</name>
</gene>
<evidence type="ECO:0000256" key="7">
    <source>
        <dbReference type="SAM" id="MobiDB-lite"/>
    </source>
</evidence>
<evidence type="ECO:0000256" key="8">
    <source>
        <dbReference type="SAM" id="Phobius"/>
    </source>
</evidence>
<dbReference type="Gene3D" id="1.10.287.3510">
    <property type="match status" value="1"/>
</dbReference>
<dbReference type="KEGG" id="fsl:EJO69_10550"/>
<reference evidence="9 10" key="1">
    <citation type="submission" date="2018-12" db="EMBL/GenBank/DDBJ databases">
        <title>Complete genome sequence of Flaviflexus salsibiostraticola KCTC 33148.</title>
        <authorList>
            <person name="Bae J.-W."/>
        </authorList>
    </citation>
    <scope>NUCLEOTIDE SEQUENCE [LARGE SCALE GENOMIC DNA]</scope>
    <source>
        <strain evidence="9 10">KCTC 33148</strain>
    </source>
</reference>
<evidence type="ECO:0000313" key="9">
    <source>
        <dbReference type="EMBL" id="AZN30691.1"/>
    </source>
</evidence>
<feature type="transmembrane region" description="Helical" evidence="8">
    <location>
        <begin position="70"/>
        <end position="91"/>
    </location>
</feature>
<keyword evidence="10" id="KW-1185">Reference proteome</keyword>
<dbReference type="AlphaFoldDB" id="A0A3S8ZBF5"/>
<proteinExistence type="inferred from homology"/>
<feature type="transmembrane region" description="Helical" evidence="8">
    <location>
        <begin position="24"/>
        <end position="42"/>
    </location>
</feature>
<evidence type="ECO:0000313" key="10">
    <source>
        <dbReference type="Proteomes" id="UP000270021"/>
    </source>
</evidence>
<comment type="similarity">
    <text evidence="2">Belongs to the CPA3 antiporters (TC 2.A.63) subunit C family.</text>
</comment>
<organism evidence="9 10">
    <name type="scientific">Flaviflexus salsibiostraticola</name>
    <dbReference type="NCBI Taxonomy" id="1282737"/>
    <lineage>
        <taxon>Bacteria</taxon>
        <taxon>Bacillati</taxon>
        <taxon>Actinomycetota</taxon>
        <taxon>Actinomycetes</taxon>
        <taxon>Actinomycetales</taxon>
        <taxon>Actinomycetaceae</taxon>
        <taxon>Flaviflexus</taxon>
    </lineage>
</organism>
<accession>A0A3S8ZBF5</accession>
<evidence type="ECO:0000256" key="4">
    <source>
        <dbReference type="ARBA" id="ARBA00022692"/>
    </source>
</evidence>
<dbReference type="GO" id="GO:0005886">
    <property type="term" value="C:plasma membrane"/>
    <property type="evidence" value="ECO:0007669"/>
    <property type="project" value="UniProtKB-SubCell"/>
</dbReference>
<dbReference type="Proteomes" id="UP000270021">
    <property type="component" value="Chromosome"/>
</dbReference>
<dbReference type="RefSeq" id="WP_126041664.1">
    <property type="nucleotide sequence ID" value="NZ_CP034438.1"/>
</dbReference>
<evidence type="ECO:0000256" key="6">
    <source>
        <dbReference type="ARBA" id="ARBA00023136"/>
    </source>
</evidence>
<dbReference type="Pfam" id="PF00420">
    <property type="entry name" value="Oxidored_q2"/>
    <property type="match status" value="1"/>
</dbReference>
<dbReference type="OrthoDB" id="9799219at2"/>
<sequence>MMLALTVGVLIAGAAFLLLQQDRFRVILGFILLSHGVNLAIISSGGSDRRDEALVSGPDIATTADPLPQAFVLTAIVIAFAITIYLIVLAVTGDDDDTTTESHVGPDADRAEEAP</sequence>
<feature type="compositionally biased region" description="Basic and acidic residues" evidence="7">
    <location>
        <begin position="104"/>
        <end position="115"/>
    </location>
</feature>
<evidence type="ECO:0000256" key="5">
    <source>
        <dbReference type="ARBA" id="ARBA00022989"/>
    </source>
</evidence>
<dbReference type="InterPro" id="IPR039428">
    <property type="entry name" value="NUOK/Mnh_C1-like"/>
</dbReference>
<keyword evidence="6 8" id="KW-0472">Membrane</keyword>
<feature type="region of interest" description="Disordered" evidence="7">
    <location>
        <begin position="95"/>
        <end position="115"/>
    </location>
</feature>
<comment type="subcellular location">
    <subcellularLocation>
        <location evidence="1">Cell membrane</location>
        <topology evidence="1">Multi-pass membrane protein</topology>
    </subcellularLocation>
</comment>